<dbReference type="InterPro" id="IPR018873">
    <property type="entry name" value="KilA-N_DNA-bd_domain"/>
</dbReference>
<evidence type="ECO:0000313" key="2">
    <source>
        <dbReference type="EMBL" id="CAB5710066.1"/>
    </source>
</evidence>
<evidence type="ECO:0000313" key="3">
    <source>
        <dbReference type="Proteomes" id="UP000834611"/>
    </source>
</evidence>
<protein>
    <submittedName>
        <fullName evidence="2">Phage anti-repressor protein</fullName>
    </submittedName>
</protein>
<sequence>MVTKKEISGVIKTEKPIAATIGQSQTKPEGKVFMSEIRLANNNSVVTQSRFTVPEVYYRQQKVITTESLAIGYGADAKSIQMNFTRNQERFIEGKHYFKLEGDELQKFKSYPTNCGLVNKFTRHAYLWTERGASRHAKMLETDQAWDYFELLEETYFTSRKNSGLPVNYIEALENLLQSEKEKAVIAAERDHAVETKAWIGKKREATSMATASKAVREKNRLAEKLGESKKHATVLAVEKKLDKKFKWHPLRKWCLENNVTPMEVHDDRYGSVKSWPAEAWKAVHDVNLAKLF</sequence>
<reference evidence="2" key="1">
    <citation type="submission" date="2020-05" db="EMBL/GenBank/DDBJ databases">
        <authorList>
            <person name="Delgado-Blas J."/>
        </authorList>
    </citation>
    <scope>NUCLEOTIDE SEQUENCE</scope>
    <source>
        <strain evidence="2">BB1453</strain>
    </source>
</reference>
<dbReference type="EMBL" id="CAHPSF010000011">
    <property type="protein sequence ID" value="CAB5710066.1"/>
    <property type="molecule type" value="Genomic_DNA"/>
</dbReference>
<comment type="caution">
    <text evidence="2">The sequence shown here is derived from an EMBL/GenBank/DDBJ whole genome shotgun (WGS) entry which is preliminary data.</text>
</comment>
<dbReference type="AlphaFoldDB" id="A0A9N8D7R9"/>
<name>A0A9N8D7R9_PRORE</name>
<feature type="domain" description="KilA-N DNA-binding" evidence="1">
    <location>
        <begin position="57"/>
        <end position="139"/>
    </location>
</feature>
<accession>A0A9N8D7R9</accession>
<proteinExistence type="predicted"/>
<dbReference type="Proteomes" id="UP000834611">
    <property type="component" value="Unassembled WGS sequence"/>
</dbReference>
<evidence type="ECO:0000259" key="1">
    <source>
        <dbReference type="Pfam" id="PF10543"/>
    </source>
</evidence>
<organism evidence="2 3">
    <name type="scientific">Providencia rettgeri</name>
    <dbReference type="NCBI Taxonomy" id="587"/>
    <lineage>
        <taxon>Bacteria</taxon>
        <taxon>Pseudomonadati</taxon>
        <taxon>Pseudomonadota</taxon>
        <taxon>Gammaproteobacteria</taxon>
        <taxon>Enterobacterales</taxon>
        <taxon>Morganellaceae</taxon>
        <taxon>Providencia</taxon>
    </lineage>
</organism>
<dbReference type="RefSeq" id="WP_239407224.1">
    <property type="nucleotide sequence ID" value="NZ_CAHPRV010000002.1"/>
</dbReference>
<dbReference type="Pfam" id="PF10543">
    <property type="entry name" value="ORF6N"/>
    <property type="match status" value="1"/>
</dbReference>
<gene>
    <name evidence="2" type="ORF">GHA_03482</name>
</gene>